<organism evidence="1 2">
    <name type="scientific">Peptoniphilus duerdenii ATCC BAA-1640</name>
    <dbReference type="NCBI Taxonomy" id="862517"/>
    <lineage>
        <taxon>Bacteria</taxon>
        <taxon>Bacillati</taxon>
        <taxon>Bacillota</taxon>
        <taxon>Tissierellia</taxon>
        <taxon>Tissierellales</taxon>
        <taxon>Peptoniphilaceae</taxon>
        <taxon>Peptoniphilus</taxon>
    </lineage>
</organism>
<name>E0NLR1_9FIRM</name>
<sequence length="204" mass="24146">MFKFFYKKAENIDNKPIYEEILNSSKDPEYRLEFIEHYSLPGFGEYEYNILTGKEDKILREADELLNLITKFKSDEKEIENIDKYLKDKRALELINSFEYLYFRFNTYEEDALIGVATKLMKLGTNVETVKLGILLTQYFDLESKSEAKKVVFHLGEYPDFTYYSLLALKPTNMYYGALEDYLKTTFDYGELIVREMEGKDGTR</sequence>
<dbReference type="RefSeq" id="WP_008901955.1">
    <property type="nucleotide sequence ID" value="NZ_GL397071.1"/>
</dbReference>
<dbReference type="HOGENOM" id="CLU_1342215_0_0_9"/>
<dbReference type="Proteomes" id="UP000003280">
    <property type="component" value="Unassembled WGS sequence"/>
</dbReference>
<dbReference type="EMBL" id="AEEH01000043">
    <property type="protein sequence ID" value="EFM25252.1"/>
    <property type="molecule type" value="Genomic_DNA"/>
</dbReference>
<dbReference type="OrthoDB" id="1701342at2"/>
<dbReference type="AlphaFoldDB" id="E0NLR1"/>
<evidence type="ECO:0000313" key="2">
    <source>
        <dbReference type="Proteomes" id="UP000003280"/>
    </source>
</evidence>
<gene>
    <name evidence="1" type="ORF">HMPREF9225_1141</name>
</gene>
<protein>
    <submittedName>
        <fullName evidence="1">Uncharacterized protein</fullName>
    </submittedName>
</protein>
<keyword evidence="2" id="KW-1185">Reference proteome</keyword>
<reference evidence="1 2" key="1">
    <citation type="submission" date="2010-07" db="EMBL/GenBank/DDBJ databases">
        <authorList>
            <person name="Muzny D."/>
            <person name="Qin X."/>
            <person name="Deng J."/>
            <person name="Jiang H."/>
            <person name="Liu Y."/>
            <person name="Qu J."/>
            <person name="Song X.-Z."/>
            <person name="Zhang L."/>
            <person name="Thornton R."/>
            <person name="Coyle M."/>
            <person name="Francisco L."/>
            <person name="Jackson L."/>
            <person name="Javaid M."/>
            <person name="Korchina V."/>
            <person name="Kovar C."/>
            <person name="Mata R."/>
            <person name="Mathew T."/>
            <person name="Ngo R."/>
            <person name="Nguyen L."/>
            <person name="Nguyen N."/>
            <person name="Okwuonu G."/>
            <person name="Ongeri F."/>
            <person name="Pham C."/>
            <person name="Simmons D."/>
            <person name="Wilczek-Boney K."/>
            <person name="Hale W."/>
            <person name="Jakkamsetti A."/>
            <person name="Pham P."/>
            <person name="Ruth R."/>
            <person name="San Lucas F."/>
            <person name="Warren J."/>
            <person name="Zhang J."/>
            <person name="Zhao Z."/>
            <person name="Zhou C."/>
            <person name="Zhu D."/>
            <person name="Lee S."/>
            <person name="Bess C."/>
            <person name="Blankenburg K."/>
            <person name="Forbes L."/>
            <person name="Fu Q."/>
            <person name="Gubbala S."/>
            <person name="Hirani K."/>
            <person name="Jayaseelan J.C."/>
            <person name="Lara F."/>
            <person name="Munidasa M."/>
            <person name="Palculict T."/>
            <person name="Patil S."/>
            <person name="Pu L.-L."/>
            <person name="Saada N."/>
            <person name="Tang L."/>
            <person name="Weissenberger G."/>
            <person name="Zhu Y."/>
            <person name="Hemphill L."/>
            <person name="Shang Y."/>
            <person name="Youmans B."/>
            <person name="Ayvaz T."/>
            <person name="Ross M."/>
            <person name="Santibanez J."/>
            <person name="Aqrawi P."/>
            <person name="Gross S."/>
            <person name="Joshi V."/>
            <person name="Fowler G."/>
            <person name="Nazareth L."/>
            <person name="Reid J."/>
            <person name="Worley K."/>
            <person name="Petrosino J."/>
            <person name="Highlander S."/>
            <person name="Gibbs R."/>
        </authorList>
    </citation>
    <scope>NUCLEOTIDE SEQUENCE [LARGE SCALE GENOMIC DNA]</scope>
    <source>
        <strain evidence="1 2">ATCC BAA-1640</strain>
    </source>
</reference>
<evidence type="ECO:0000313" key="1">
    <source>
        <dbReference type="EMBL" id="EFM25252.1"/>
    </source>
</evidence>
<comment type="caution">
    <text evidence="1">The sequence shown here is derived from an EMBL/GenBank/DDBJ whole genome shotgun (WGS) entry which is preliminary data.</text>
</comment>
<dbReference type="STRING" id="862517.HMPREF9225_1141"/>
<proteinExistence type="predicted"/>
<accession>E0NLR1</accession>